<evidence type="ECO:0000313" key="3">
    <source>
        <dbReference type="Proteomes" id="UP001430356"/>
    </source>
</evidence>
<dbReference type="EMBL" id="JAECZO010000025">
    <property type="protein sequence ID" value="KAK7202122.1"/>
    <property type="molecule type" value="Genomic_DNA"/>
</dbReference>
<dbReference type="AlphaFoldDB" id="A0AAW0FEX8"/>
<dbReference type="Proteomes" id="UP001430356">
    <property type="component" value="Unassembled WGS sequence"/>
</dbReference>
<feature type="region of interest" description="Disordered" evidence="1">
    <location>
        <begin position="464"/>
        <end position="570"/>
    </location>
</feature>
<feature type="region of interest" description="Disordered" evidence="1">
    <location>
        <begin position="244"/>
        <end position="270"/>
    </location>
</feature>
<evidence type="ECO:0000256" key="1">
    <source>
        <dbReference type="SAM" id="MobiDB-lite"/>
    </source>
</evidence>
<protein>
    <submittedName>
        <fullName evidence="2">Uncharacterized protein</fullName>
    </submittedName>
</protein>
<feature type="region of interest" description="Disordered" evidence="1">
    <location>
        <begin position="1"/>
        <end position="24"/>
    </location>
</feature>
<sequence length="596" mass="61358">MSEDVSHGASPTNGGGDDGTPDRSAVLHQHNFYFRRRAGLRETTDTAAAVVVGASAGCIGFTYPLIHPPTRTTLLSAVDASAGDAVRSDSPPMPTPTKARFARVAAQVRGMAPGGVDRYAASATAGAMKAEGPTPTAAATTFPGSAAVAPSLAAPLGIRPTHGQALPASPERSSPLRSCVAIACIDPGAENSTGTFEQSSLSTSTASPANSRAPQQQQQHGTPTIIPTVNATAVGGEDRFAQRRIPLPPPAVAPTSSGRVTSVHGSPAAAPGVALSSAASLAPSAESRASSRERRIGSGGAARLTPLTGAAPLAATAEAESAADASAASGQRRHTLPPLSSPVTRPRASLPLSAFDSAEREQAHMVRGLMQWGRGGGRRNQFLKVTSGSDAYPCALTPLTIHSSRPARALASSGAAVAGGVADTLGDRPDSGLNVAPTGAVAPTTPTPPSWTRAEHCIELHRDEEEQQPDLRWQQHPHQQQSHHFSRSSATQPRSRTVSRCSTPDIPDLAGFLRKGDASPKRPPGSSRRAHVPERTFPRPSASPLQGEGQWGSGSWSRSGTLPMNSSRHTNTSTLTISCAPALGSFSTNSENSLLF</sequence>
<accession>A0AAW0FEX8</accession>
<comment type="caution">
    <text evidence="2">The sequence shown here is derived from an EMBL/GenBank/DDBJ whole genome shotgun (WGS) entry which is preliminary data.</text>
</comment>
<gene>
    <name evidence="2" type="ORF">NESM_000281300</name>
</gene>
<feature type="compositionally biased region" description="Polar residues" evidence="1">
    <location>
        <begin position="490"/>
        <end position="502"/>
    </location>
</feature>
<reference evidence="2 3" key="1">
    <citation type="journal article" date="2021" name="MBio">
        <title>A New Model Trypanosomatid, Novymonas esmeraldas: Genomic Perception of Its 'Candidatus Pandoraea novymonadis' Endosymbiont.</title>
        <authorList>
            <person name="Zakharova A."/>
            <person name="Saura A."/>
            <person name="Butenko A."/>
            <person name="Podesvova L."/>
            <person name="Warmusova S."/>
            <person name="Kostygov A.Y."/>
            <person name="Nenarokova A."/>
            <person name="Lukes J."/>
            <person name="Opperdoes F.R."/>
            <person name="Yurchenko V."/>
        </authorList>
    </citation>
    <scope>NUCLEOTIDE SEQUENCE [LARGE SCALE GENOMIC DNA]</scope>
    <source>
        <strain evidence="2 3">E262AT.01</strain>
    </source>
</reference>
<organism evidence="2 3">
    <name type="scientific">Novymonas esmeraldas</name>
    <dbReference type="NCBI Taxonomy" id="1808958"/>
    <lineage>
        <taxon>Eukaryota</taxon>
        <taxon>Discoba</taxon>
        <taxon>Euglenozoa</taxon>
        <taxon>Kinetoplastea</taxon>
        <taxon>Metakinetoplastina</taxon>
        <taxon>Trypanosomatida</taxon>
        <taxon>Trypanosomatidae</taxon>
        <taxon>Novymonas</taxon>
    </lineage>
</organism>
<feature type="compositionally biased region" description="Low complexity" evidence="1">
    <location>
        <begin position="301"/>
        <end position="329"/>
    </location>
</feature>
<evidence type="ECO:0000313" key="2">
    <source>
        <dbReference type="EMBL" id="KAK7202122.1"/>
    </source>
</evidence>
<feature type="region of interest" description="Disordered" evidence="1">
    <location>
        <begin position="284"/>
        <end position="347"/>
    </location>
</feature>
<name>A0AAW0FEX8_9TRYP</name>
<feature type="compositionally biased region" description="Polar residues" evidence="1">
    <location>
        <begin position="254"/>
        <end position="264"/>
    </location>
</feature>
<feature type="compositionally biased region" description="Low complexity" evidence="1">
    <location>
        <begin position="474"/>
        <end position="489"/>
    </location>
</feature>
<proteinExistence type="predicted"/>
<feature type="region of interest" description="Disordered" evidence="1">
    <location>
        <begin position="192"/>
        <end position="225"/>
    </location>
</feature>
<keyword evidence="3" id="KW-1185">Reference proteome</keyword>